<feature type="domain" description="UTP25 C-terminal" evidence="5">
    <location>
        <begin position="568"/>
        <end position="753"/>
    </location>
</feature>
<dbReference type="GO" id="GO:0032040">
    <property type="term" value="C:small-subunit processome"/>
    <property type="evidence" value="ECO:0007669"/>
    <property type="project" value="TreeGrafter"/>
</dbReference>
<dbReference type="InterPro" id="IPR053939">
    <property type="entry name" value="UTP25_C"/>
</dbReference>
<dbReference type="AlphaFoldDB" id="A0A9N9MIE1"/>
<dbReference type="InterPro" id="IPR010678">
    <property type="entry name" value="UTP25"/>
</dbReference>
<feature type="region of interest" description="Disordered" evidence="4">
    <location>
        <begin position="1"/>
        <end position="179"/>
    </location>
</feature>
<dbReference type="Pfam" id="PF06862">
    <property type="entry name" value="Utp25_C"/>
    <property type="match status" value="1"/>
</dbReference>
<protein>
    <recommendedName>
        <fullName evidence="9">Digestive organ expansion factor homolog</fullName>
    </recommendedName>
</protein>
<evidence type="ECO:0008006" key="9">
    <source>
        <dbReference type="Google" id="ProtNLM"/>
    </source>
</evidence>
<feature type="compositionally biased region" description="Acidic residues" evidence="4">
    <location>
        <begin position="146"/>
        <end position="172"/>
    </location>
</feature>
<feature type="domain" description="UTP25 NTP hydrolase-like" evidence="6">
    <location>
        <begin position="295"/>
        <end position="557"/>
    </location>
</feature>
<gene>
    <name evidence="7" type="ORF">CEUTPL_LOCUS5523</name>
</gene>
<evidence type="ECO:0000256" key="4">
    <source>
        <dbReference type="SAM" id="MobiDB-lite"/>
    </source>
</evidence>
<evidence type="ECO:0000256" key="3">
    <source>
        <dbReference type="ARBA" id="ARBA00023242"/>
    </source>
</evidence>
<dbReference type="OrthoDB" id="10264378at2759"/>
<dbReference type="EMBL" id="OU892278">
    <property type="protein sequence ID" value="CAG9764899.1"/>
    <property type="molecule type" value="Genomic_DNA"/>
</dbReference>
<evidence type="ECO:0000313" key="8">
    <source>
        <dbReference type="Proteomes" id="UP001152799"/>
    </source>
</evidence>
<evidence type="ECO:0000259" key="5">
    <source>
        <dbReference type="Pfam" id="PF06862"/>
    </source>
</evidence>
<feature type="compositionally biased region" description="Low complexity" evidence="4">
    <location>
        <begin position="13"/>
        <end position="28"/>
    </location>
</feature>
<evidence type="ECO:0000259" key="6">
    <source>
        <dbReference type="Pfam" id="PF22916"/>
    </source>
</evidence>
<proteinExistence type="inferred from homology"/>
<dbReference type="GO" id="GO:0034511">
    <property type="term" value="F:U3 snoRNA binding"/>
    <property type="evidence" value="ECO:0007669"/>
    <property type="project" value="InterPro"/>
</dbReference>
<name>A0A9N9MIE1_9CUCU</name>
<evidence type="ECO:0000256" key="1">
    <source>
        <dbReference type="ARBA" id="ARBA00004604"/>
    </source>
</evidence>
<keyword evidence="3" id="KW-0539">Nucleus</keyword>
<sequence length="760" mass="87646">MGRKLKFKDVVKKGSQGSNKKSSKGNNKNSKKHNQTRKTYSLYKPNNSFKRKTNNDNDDIPSKKRFSPEDEQIPIKRQEAPAPSSESEEEFVDTDPLKQLRDTFGGNLNAESVVSESSSESEEETEDSKEPGSNIDGMNGYSQEEPASEEENTDEDSDQESDLETPQEEEAIDNSKDPFVKHVSYELHPTLLESLESVPETVEVQTKSWTRLGNLVFQIPKCDIKETNKKTNLDNTTYATPSQVPKKIDSKATPKELFIKSQIAPNIPSANKSLIKQDTILTPLQQELFSIINNYQDLYYPERTFDNAEEIRFVYCLHAINHVLKTRIKVLHHNAKLSKKDDVPEEFRDQGLVRPKVLIVAPFKSSAYKIINTIINIMFKEDKGNVIKKLRFIEDYTGNELYLPKKNPKPEDYEKTFTGNTGDDFKIGLTITKKSLKLYSDFYSSDIIVASPLGLRTIIGAEGEPDRDFDFLTSIELLVLDQTEIFFMQNWDHVLHFFKHMHLKPKDLHGTDVSRVRQWCLNLWAKYYRQTLIFSAITLPEINSIFNKKCANFAGKVKVANVVELGCMSQVFVQLPHVFHKFSANNPGEAVEKRFNFFVQKILPQHKDSSMKQTLIYIPSYFDYVKIRNYFKREDINFVQICEYSKDAKVARARDMFYHGDAQFLIYTERHHFFHRIRVKGIRHLIFYQPPNLPNFYYEVSNLMQEANMNKKVGSMTNMTVTVIYSKYDILQLAAIVGTERAAKMVQSERDVHMMVTGAD</sequence>
<dbReference type="PANTHER" id="PTHR12933">
    <property type="entry name" value="ORF PROTEIN-RELATED"/>
    <property type="match status" value="1"/>
</dbReference>
<dbReference type="PANTHER" id="PTHR12933:SF0">
    <property type="entry name" value="U3 SMALL NUCLEOLAR RNA-ASSOCIATED PROTEIN 25 HOMOLOG"/>
    <property type="match status" value="1"/>
</dbReference>
<evidence type="ECO:0000313" key="7">
    <source>
        <dbReference type="EMBL" id="CAG9764899.1"/>
    </source>
</evidence>
<organism evidence="7 8">
    <name type="scientific">Ceutorhynchus assimilis</name>
    <name type="common">cabbage seed weevil</name>
    <dbReference type="NCBI Taxonomy" id="467358"/>
    <lineage>
        <taxon>Eukaryota</taxon>
        <taxon>Metazoa</taxon>
        <taxon>Ecdysozoa</taxon>
        <taxon>Arthropoda</taxon>
        <taxon>Hexapoda</taxon>
        <taxon>Insecta</taxon>
        <taxon>Pterygota</taxon>
        <taxon>Neoptera</taxon>
        <taxon>Endopterygota</taxon>
        <taxon>Coleoptera</taxon>
        <taxon>Polyphaga</taxon>
        <taxon>Cucujiformia</taxon>
        <taxon>Curculionidae</taxon>
        <taxon>Ceutorhynchinae</taxon>
        <taxon>Ceutorhynchus</taxon>
    </lineage>
</organism>
<reference evidence="7" key="1">
    <citation type="submission" date="2022-01" db="EMBL/GenBank/DDBJ databases">
        <authorList>
            <person name="King R."/>
        </authorList>
    </citation>
    <scope>NUCLEOTIDE SEQUENCE</scope>
</reference>
<dbReference type="GO" id="GO:0000462">
    <property type="term" value="P:maturation of SSU-rRNA from tricistronic rRNA transcript (SSU-rRNA, 5.8S rRNA, LSU-rRNA)"/>
    <property type="evidence" value="ECO:0007669"/>
    <property type="project" value="TreeGrafter"/>
</dbReference>
<feature type="compositionally biased region" description="Basic and acidic residues" evidence="4">
    <location>
        <begin position="60"/>
        <end position="79"/>
    </location>
</feature>
<evidence type="ECO:0000256" key="2">
    <source>
        <dbReference type="ARBA" id="ARBA00009223"/>
    </source>
</evidence>
<dbReference type="InterPro" id="IPR053940">
    <property type="entry name" value="UTP25_NTPase-like"/>
</dbReference>
<comment type="similarity">
    <text evidence="2">Belongs to the UTP25 family.</text>
</comment>
<keyword evidence="8" id="KW-1185">Reference proteome</keyword>
<comment type="subcellular location">
    <subcellularLocation>
        <location evidence="1">Nucleus</location>
        <location evidence="1">Nucleolus</location>
    </subcellularLocation>
</comment>
<dbReference type="Pfam" id="PF22916">
    <property type="entry name" value="UTP25_NTPase-like"/>
    <property type="match status" value="1"/>
</dbReference>
<accession>A0A9N9MIE1</accession>
<dbReference type="Proteomes" id="UP001152799">
    <property type="component" value="Chromosome 2"/>
</dbReference>
<dbReference type="GO" id="GO:0019843">
    <property type="term" value="F:rRNA binding"/>
    <property type="evidence" value="ECO:0007669"/>
    <property type="project" value="TreeGrafter"/>
</dbReference>